<evidence type="ECO:0008006" key="3">
    <source>
        <dbReference type="Google" id="ProtNLM"/>
    </source>
</evidence>
<dbReference type="Proteomes" id="UP001415169">
    <property type="component" value="Unassembled WGS sequence"/>
</dbReference>
<reference evidence="1" key="1">
    <citation type="journal article" date="2014" name="Int. J. Syst. Evol. Microbiol.">
        <title>Complete genome of a new Firmicutes species belonging to the dominant human colonic microbiota ('Ruminococcus bicirculans') reveals two chromosomes and a selective capacity to utilize plant glucans.</title>
        <authorList>
            <consortium name="NISC Comparative Sequencing Program"/>
            <person name="Wegmann U."/>
            <person name="Louis P."/>
            <person name="Goesmann A."/>
            <person name="Henrissat B."/>
            <person name="Duncan S.H."/>
            <person name="Flint H.J."/>
        </authorList>
    </citation>
    <scope>NUCLEOTIDE SEQUENCE</scope>
    <source>
        <strain evidence="1">JCM 17590</strain>
    </source>
</reference>
<proteinExistence type="predicted"/>
<sequence>MDNEIQLISDGEGLAVIGEPTAVELFLSSEGLKSKELDLRGFSSALGDAASATQAWADFSANSGRWVKLTKESAQLISKHGLRTSKATGLSTGVLAGPKGQIAGFVQFAQTPAQLANPAILSGLGAMMAQRAMQQKLDEITDYLEEIDAKVDEILRAQKDSVLADMIGVDLVINEAMMIRREVGRVSEVTWSKVQATTLTIARTQAYALRQLDALAEKVEHQANVGDLAESLAEVQNKVHEWLAVLARCFQLQEATGILELDRVVDSSPEELDKHRLGLKAARQQRLEVISRTTHHLLERMDLAAAQGRANSNVLLHPSTSRNVVRATNGVGAAVDTFHDRIGIDSDRAEVGARRWLEAAADVRDKALEAGADGVGAARRAGDEAVDRARLVTGRIASNIAERALRKRDDDPSE</sequence>
<evidence type="ECO:0000313" key="1">
    <source>
        <dbReference type="EMBL" id="GAA4166299.1"/>
    </source>
</evidence>
<organism evidence="1 2">
    <name type="scientific">Gryllotalpicola daejeonensis</name>
    <dbReference type="NCBI Taxonomy" id="993087"/>
    <lineage>
        <taxon>Bacteria</taxon>
        <taxon>Bacillati</taxon>
        <taxon>Actinomycetota</taxon>
        <taxon>Actinomycetes</taxon>
        <taxon>Micrococcales</taxon>
        <taxon>Microbacteriaceae</taxon>
        <taxon>Gryllotalpicola</taxon>
    </lineage>
</organism>
<dbReference type="EMBL" id="BAABBV010000002">
    <property type="protein sequence ID" value="GAA4166299.1"/>
    <property type="molecule type" value="Genomic_DNA"/>
</dbReference>
<evidence type="ECO:0000313" key="2">
    <source>
        <dbReference type="Proteomes" id="UP001415169"/>
    </source>
</evidence>
<gene>
    <name evidence="1" type="ORF">GCM10022286_30750</name>
</gene>
<comment type="caution">
    <text evidence="1">The sequence shown here is derived from an EMBL/GenBank/DDBJ whole genome shotgun (WGS) entry which is preliminary data.</text>
</comment>
<name>A0ABP7ZNR1_9MICO</name>
<dbReference type="RefSeq" id="WP_344792774.1">
    <property type="nucleotide sequence ID" value="NZ_BAABBV010000002.1"/>
</dbReference>
<reference evidence="1" key="2">
    <citation type="submission" date="2023-12" db="EMBL/GenBank/DDBJ databases">
        <authorList>
            <person name="Sun Q."/>
            <person name="Inoue M."/>
        </authorList>
    </citation>
    <scope>NUCLEOTIDE SEQUENCE</scope>
    <source>
        <strain evidence="1">JCM 17590</strain>
    </source>
</reference>
<keyword evidence="2" id="KW-1185">Reference proteome</keyword>
<protein>
    <recommendedName>
        <fullName evidence="3">Toxic anion resistance protein</fullName>
    </recommendedName>
</protein>
<accession>A0ABP7ZNR1</accession>